<dbReference type="EMBL" id="BLXX01000003">
    <property type="protein sequence ID" value="GFO59169.1"/>
    <property type="molecule type" value="Genomic_DNA"/>
</dbReference>
<dbReference type="Proteomes" id="UP000556026">
    <property type="component" value="Unassembled WGS sequence"/>
</dbReference>
<name>A0A6V8MHN0_9BACT</name>
<dbReference type="InterPro" id="IPR009875">
    <property type="entry name" value="PilZ_domain"/>
</dbReference>
<comment type="caution">
    <text evidence="2">The sequence shown here is derived from an EMBL/GenBank/DDBJ whole genome shotgun (WGS) entry which is preliminary data.</text>
</comment>
<dbReference type="AlphaFoldDB" id="A0A6V8MHN0"/>
<organism evidence="2 3">
    <name type="scientific">Geomonas silvestris</name>
    <dbReference type="NCBI Taxonomy" id="2740184"/>
    <lineage>
        <taxon>Bacteria</taxon>
        <taxon>Pseudomonadati</taxon>
        <taxon>Thermodesulfobacteriota</taxon>
        <taxon>Desulfuromonadia</taxon>
        <taxon>Geobacterales</taxon>
        <taxon>Geobacteraceae</taxon>
        <taxon>Geomonas</taxon>
    </lineage>
</organism>
<reference evidence="3" key="1">
    <citation type="submission" date="2020-06" db="EMBL/GenBank/DDBJ databases">
        <title>Draft genomic sequence of Geomonas sp. Red330.</title>
        <authorList>
            <person name="Itoh H."/>
            <person name="Zhenxing X."/>
            <person name="Ushijima N."/>
            <person name="Masuda Y."/>
            <person name="Shiratori Y."/>
            <person name="Senoo K."/>
        </authorList>
    </citation>
    <scope>NUCLEOTIDE SEQUENCE [LARGE SCALE GENOMIC DNA]</scope>
    <source>
        <strain evidence="3">Red330</strain>
    </source>
</reference>
<proteinExistence type="predicted"/>
<evidence type="ECO:0000313" key="3">
    <source>
        <dbReference type="Proteomes" id="UP000556026"/>
    </source>
</evidence>
<protein>
    <recommendedName>
        <fullName evidence="1">PilZ domain-containing protein</fullName>
    </recommendedName>
</protein>
<evidence type="ECO:0000313" key="2">
    <source>
        <dbReference type="EMBL" id="GFO59169.1"/>
    </source>
</evidence>
<dbReference type="Gene3D" id="2.40.10.220">
    <property type="entry name" value="predicted glycosyltransferase like domains"/>
    <property type="match status" value="1"/>
</dbReference>
<dbReference type="SUPFAM" id="SSF141371">
    <property type="entry name" value="PilZ domain-like"/>
    <property type="match status" value="1"/>
</dbReference>
<keyword evidence="3" id="KW-1185">Reference proteome</keyword>
<sequence length="237" mass="26552">MTVNSDQHSQEPASEEQLRIVGVLQQLKTEQPEASLTLINIYKELPITHPATISDIRGRHVELSTSELQLAAIAQCNEVFIRAPYLEQTVLGRLESIDIRRNLVRLCDFASVELKAENRQTVRVRLNKPISVILHCGPDRISGVVQDISVGGCCINTLVRSGLEGGRDLRLELKIIDKTTGLPNCTRIPCSLVQCSGASAPFRCTFRFQHDQQTEQFLATLINQRQLEILKELRDSL</sequence>
<dbReference type="GO" id="GO:0035438">
    <property type="term" value="F:cyclic-di-GMP binding"/>
    <property type="evidence" value="ECO:0007669"/>
    <property type="project" value="InterPro"/>
</dbReference>
<evidence type="ECO:0000259" key="1">
    <source>
        <dbReference type="Pfam" id="PF07238"/>
    </source>
</evidence>
<accession>A0A6V8MHN0</accession>
<dbReference type="RefSeq" id="WP_183354001.1">
    <property type="nucleotide sequence ID" value="NZ_BLXX01000003.1"/>
</dbReference>
<feature type="domain" description="PilZ" evidence="1">
    <location>
        <begin position="118"/>
        <end position="219"/>
    </location>
</feature>
<dbReference type="Pfam" id="PF07238">
    <property type="entry name" value="PilZ"/>
    <property type="match status" value="1"/>
</dbReference>
<gene>
    <name evidence="2" type="ORF">GMST_14940</name>
</gene>